<dbReference type="Proteomes" id="UP001380953">
    <property type="component" value="Unassembled WGS sequence"/>
</dbReference>
<reference evidence="1" key="1">
    <citation type="submission" date="2024-03" db="EMBL/GenBank/DDBJ databases">
        <title>Whole genome sequecning of epiphytes from Marcgravia umbellata leaves.</title>
        <authorList>
            <person name="Kumar G."/>
            <person name="Savka M.A."/>
        </authorList>
    </citation>
    <scope>NUCLEOTIDE SEQUENCE</scope>
    <source>
        <strain evidence="1">RIT_BL5</strain>
    </source>
</reference>
<comment type="caution">
    <text evidence="1">The sequence shown here is derived from an EMBL/GenBank/DDBJ whole genome shotgun (WGS) entry which is preliminary data.</text>
</comment>
<sequence>MKIAMINGSPKGGSTNSGFLLEKLRPLLPPDAEVTTYRIGPKALKDEQYRELHGMDMLVLAFPLYFDAIPSHLVRMMTEVERRRPAYTDSQPIRVYAMVNNGFFEGNQCKLAVEMVRNWCERCGFVFGTAFGHGAGEMFASLGNVPVGSGPLKNFGVALEYLTKAIHNGESIEPLFTQPNFPRALWKLSSTRLFWHATAKKNGLKPKDLRRRPGIPPIPLSPTGAKTRDF</sequence>
<proteinExistence type="predicted"/>
<evidence type="ECO:0000313" key="1">
    <source>
        <dbReference type="EMBL" id="MEJ8303770.1"/>
    </source>
</evidence>
<keyword evidence="2" id="KW-1185">Reference proteome</keyword>
<gene>
    <name evidence="1" type="ORF">WKI47_07630</name>
</gene>
<organism evidence="1 2">
    <name type="scientific">Saccharibacillus sacchari</name>
    <dbReference type="NCBI Taxonomy" id="456493"/>
    <lineage>
        <taxon>Bacteria</taxon>
        <taxon>Bacillati</taxon>
        <taxon>Bacillota</taxon>
        <taxon>Bacilli</taxon>
        <taxon>Bacillales</taxon>
        <taxon>Paenibacillaceae</taxon>
        <taxon>Saccharibacillus</taxon>
    </lineage>
</organism>
<dbReference type="EMBL" id="JBBKAR010000026">
    <property type="protein sequence ID" value="MEJ8303770.1"/>
    <property type="molecule type" value="Genomic_DNA"/>
</dbReference>
<name>A0ACC6P9Z5_9BACL</name>
<evidence type="ECO:0000313" key="2">
    <source>
        <dbReference type="Proteomes" id="UP001380953"/>
    </source>
</evidence>
<accession>A0ACC6P9Z5</accession>
<protein>
    <submittedName>
        <fullName evidence="1">Uncharacterized protein</fullName>
    </submittedName>
</protein>